<dbReference type="InterPro" id="IPR029026">
    <property type="entry name" value="tRNA_m1G_MTases_N"/>
</dbReference>
<comment type="caution">
    <text evidence="13">The sequence shown here is derived from an EMBL/GenBank/DDBJ whole genome shotgun (WGS) entry which is preliminary data.</text>
</comment>
<evidence type="ECO:0000313" key="14">
    <source>
        <dbReference type="Proteomes" id="UP001177258"/>
    </source>
</evidence>
<evidence type="ECO:0000256" key="10">
    <source>
        <dbReference type="PIRNR" id="PIRNR015601"/>
    </source>
</evidence>
<dbReference type="EMBL" id="JAUPEV010000006">
    <property type="protein sequence ID" value="MDO7253246.1"/>
    <property type="molecule type" value="Genomic_DNA"/>
</dbReference>
<dbReference type="CDD" id="cd18084">
    <property type="entry name" value="RsmE-like"/>
    <property type="match status" value="1"/>
</dbReference>
<evidence type="ECO:0000256" key="3">
    <source>
        <dbReference type="ARBA" id="ARBA00022490"/>
    </source>
</evidence>
<evidence type="ECO:0000259" key="11">
    <source>
        <dbReference type="Pfam" id="PF04452"/>
    </source>
</evidence>
<reference evidence="12 14" key="3">
    <citation type="journal article" date="2024" name="Syst. Appl. Microbiol.">
        <title>Helicobacter cappadocius sp. nov., from lizards: The first psychrotrophic Helicobacter species.</title>
        <authorList>
            <person name="Aydin F."/>
            <person name="Tarhane S."/>
            <person name="Karakaya E."/>
            <person name="Abay S."/>
            <person name="Kayman T."/>
            <person name="Guran O."/>
            <person name="Bozkurt E."/>
            <person name="Uzum N."/>
            <person name="Avci A."/>
            <person name="Olgun K."/>
            <person name="Jablonski D."/>
            <person name="Guran C."/>
            <person name="Burcin Saticioglu I."/>
        </authorList>
    </citation>
    <scope>NUCLEOTIDE SEQUENCE [LARGE SCALE GENOMIC DNA]</scope>
    <source>
        <strain evidence="12">Faydin-H75</strain>
        <strain evidence="14">faydin-H76</strain>
    </source>
</reference>
<dbReference type="AlphaFoldDB" id="A0AA90PVS9"/>
<comment type="subcellular location">
    <subcellularLocation>
        <location evidence="1 10">Cytoplasm</location>
    </subcellularLocation>
</comment>
<dbReference type="Pfam" id="PF04452">
    <property type="entry name" value="Methyltrans_RNA"/>
    <property type="match status" value="1"/>
</dbReference>
<feature type="domain" description="Ribosomal RNA small subunit methyltransferase E methyltransferase" evidence="11">
    <location>
        <begin position="73"/>
        <end position="218"/>
    </location>
</feature>
<reference evidence="13 15" key="1">
    <citation type="submission" date="2023-07" db="EMBL/GenBank/DDBJ databases">
        <title>Unpublished Manusciprt.</title>
        <authorList>
            <person name="Aydin F."/>
            <person name="Tarhane S."/>
            <person name="Saticioglu I.B."/>
            <person name="Karakaya E."/>
            <person name="Abay S."/>
            <person name="Guran O."/>
            <person name="Bozkurt E."/>
            <person name="Uzum N."/>
            <person name="Olgun K."/>
            <person name="Jablonski D."/>
        </authorList>
    </citation>
    <scope>NUCLEOTIDE SEQUENCE</scope>
    <source>
        <strain evidence="15">faydin-H75</strain>
        <strain evidence="13">Faydin-H76</strain>
    </source>
</reference>
<dbReference type="GO" id="GO:0070042">
    <property type="term" value="F:rRNA (uridine-N3-)-methyltransferase activity"/>
    <property type="evidence" value="ECO:0007669"/>
    <property type="project" value="TreeGrafter"/>
</dbReference>
<dbReference type="PANTHER" id="PTHR30027">
    <property type="entry name" value="RIBOSOMAL RNA SMALL SUBUNIT METHYLTRANSFERASE E"/>
    <property type="match status" value="1"/>
</dbReference>
<dbReference type="InterPro" id="IPR029028">
    <property type="entry name" value="Alpha/beta_knot_MTases"/>
</dbReference>
<sequence length="223" mass="26025">MRFTYHPDAGNDFISIQGELYNHIYQVRRTKFQENLQMRNLRDENIYTYEHVQISKKQADLRLVNHSESPNSSKKKIHLIWAIIEGKNIERTLPYLNQLGVMKISFFYAARSQKNEKINLERLHKILIHSCEQCGRTDFMNLEVILNTSKALELYPDACVFDFGGKNIYHSIPNFSRGIFLGPEGGFNNEEKELMKDRLIYSTNEDFILKSECGALFLSSIGY</sequence>
<evidence type="ECO:0000256" key="9">
    <source>
        <dbReference type="ARBA" id="ARBA00047944"/>
    </source>
</evidence>
<evidence type="ECO:0000313" key="13">
    <source>
        <dbReference type="EMBL" id="MDP2539170.1"/>
    </source>
</evidence>
<keyword evidence="15" id="KW-1185">Reference proteome</keyword>
<keyword evidence="4 10" id="KW-0698">rRNA processing</keyword>
<evidence type="ECO:0000256" key="6">
    <source>
        <dbReference type="ARBA" id="ARBA00022679"/>
    </source>
</evidence>
<evidence type="ECO:0000256" key="2">
    <source>
        <dbReference type="ARBA" id="ARBA00005528"/>
    </source>
</evidence>
<dbReference type="SUPFAM" id="SSF75217">
    <property type="entry name" value="alpha/beta knot"/>
    <property type="match status" value="1"/>
</dbReference>
<dbReference type="EMBL" id="JAUYZK010000006">
    <property type="protein sequence ID" value="MDP2539170.1"/>
    <property type="molecule type" value="Genomic_DNA"/>
</dbReference>
<organism evidence="13 14">
    <name type="scientific">Helicobacter cappadocius</name>
    <dbReference type="NCBI Taxonomy" id="3063998"/>
    <lineage>
        <taxon>Bacteria</taxon>
        <taxon>Pseudomonadati</taxon>
        <taxon>Campylobacterota</taxon>
        <taxon>Epsilonproteobacteria</taxon>
        <taxon>Campylobacterales</taxon>
        <taxon>Helicobacteraceae</taxon>
        <taxon>Helicobacter</taxon>
    </lineage>
</organism>
<evidence type="ECO:0000256" key="7">
    <source>
        <dbReference type="ARBA" id="ARBA00022691"/>
    </source>
</evidence>
<keyword evidence="7 10" id="KW-0949">S-adenosyl-L-methionine</keyword>
<dbReference type="EC" id="2.1.1.193" evidence="10"/>
<dbReference type="RefSeq" id="WP_305517090.1">
    <property type="nucleotide sequence ID" value="NZ_JAUPEV010000006.1"/>
</dbReference>
<dbReference type="PIRSF" id="PIRSF015601">
    <property type="entry name" value="MTase_slr0722"/>
    <property type="match status" value="1"/>
</dbReference>
<dbReference type="PANTHER" id="PTHR30027:SF3">
    <property type="entry name" value="16S RRNA (URACIL(1498)-N(3))-METHYLTRANSFERASE"/>
    <property type="match status" value="1"/>
</dbReference>
<protein>
    <recommendedName>
        <fullName evidence="10">Ribosomal RNA small subunit methyltransferase E</fullName>
        <ecNumber evidence="10">2.1.1.193</ecNumber>
    </recommendedName>
</protein>
<comment type="function">
    <text evidence="8 10">Specifically methylates the N3 position of the uracil ring of uridine 1498 (m3U1498) in 16S rRNA. Acts on the fully assembled 30S ribosomal subunit.</text>
</comment>
<dbReference type="Proteomes" id="UP001240777">
    <property type="component" value="Unassembled WGS sequence"/>
</dbReference>
<dbReference type="NCBIfam" id="TIGR00046">
    <property type="entry name" value="RsmE family RNA methyltransferase"/>
    <property type="match status" value="1"/>
</dbReference>
<dbReference type="InterPro" id="IPR006700">
    <property type="entry name" value="RsmE"/>
</dbReference>
<comment type="catalytic activity">
    <reaction evidence="9 10">
        <text>uridine(1498) in 16S rRNA + S-adenosyl-L-methionine = N(3)-methyluridine(1498) in 16S rRNA + S-adenosyl-L-homocysteine + H(+)</text>
        <dbReference type="Rhea" id="RHEA:42920"/>
        <dbReference type="Rhea" id="RHEA-COMP:10283"/>
        <dbReference type="Rhea" id="RHEA-COMP:10284"/>
        <dbReference type="ChEBI" id="CHEBI:15378"/>
        <dbReference type="ChEBI" id="CHEBI:57856"/>
        <dbReference type="ChEBI" id="CHEBI:59789"/>
        <dbReference type="ChEBI" id="CHEBI:65315"/>
        <dbReference type="ChEBI" id="CHEBI:74502"/>
        <dbReference type="EC" id="2.1.1.193"/>
    </reaction>
</comment>
<gene>
    <name evidence="12" type="ORF">Q5I04_04900</name>
    <name evidence="13" type="ORF">Q5I06_05215</name>
</gene>
<keyword evidence="6 10" id="KW-0808">Transferase</keyword>
<evidence type="ECO:0000313" key="12">
    <source>
        <dbReference type="EMBL" id="MDO7253246.1"/>
    </source>
</evidence>
<name>A0AA90PVS9_9HELI</name>
<evidence type="ECO:0000256" key="8">
    <source>
        <dbReference type="ARBA" id="ARBA00025699"/>
    </source>
</evidence>
<keyword evidence="3 10" id="KW-0963">Cytoplasm</keyword>
<dbReference type="Gene3D" id="3.40.1280.10">
    <property type="match status" value="1"/>
</dbReference>
<dbReference type="InterPro" id="IPR046886">
    <property type="entry name" value="RsmE_MTase_dom"/>
</dbReference>
<dbReference type="NCBIfam" id="NF008695">
    <property type="entry name" value="PRK11713.3-3"/>
    <property type="match status" value="1"/>
</dbReference>
<evidence type="ECO:0000256" key="4">
    <source>
        <dbReference type="ARBA" id="ARBA00022552"/>
    </source>
</evidence>
<evidence type="ECO:0000256" key="5">
    <source>
        <dbReference type="ARBA" id="ARBA00022603"/>
    </source>
</evidence>
<proteinExistence type="inferred from homology"/>
<comment type="similarity">
    <text evidence="2 10">Belongs to the RNA methyltransferase RsmE family.</text>
</comment>
<keyword evidence="5 10" id="KW-0489">Methyltransferase</keyword>
<dbReference type="GO" id="GO:0070475">
    <property type="term" value="P:rRNA base methylation"/>
    <property type="evidence" value="ECO:0007669"/>
    <property type="project" value="TreeGrafter"/>
</dbReference>
<accession>A0AA90PVS9</accession>
<dbReference type="GO" id="GO:0005737">
    <property type="term" value="C:cytoplasm"/>
    <property type="evidence" value="ECO:0007669"/>
    <property type="project" value="UniProtKB-SubCell"/>
</dbReference>
<evidence type="ECO:0000256" key="1">
    <source>
        <dbReference type="ARBA" id="ARBA00004496"/>
    </source>
</evidence>
<evidence type="ECO:0000313" key="15">
    <source>
        <dbReference type="Proteomes" id="UP001240777"/>
    </source>
</evidence>
<reference evidence="12" key="2">
    <citation type="submission" date="2023-07" db="EMBL/GenBank/DDBJ databases">
        <authorList>
            <person name="Aydin F."/>
            <person name="Tarhane S."/>
            <person name="Saticioglu I.B."/>
            <person name="Karakaya E."/>
            <person name="Abay S."/>
            <person name="Guran O."/>
            <person name="Bozkurt E."/>
            <person name="Uzum N."/>
            <person name="Olgun K."/>
            <person name="Jablonski D."/>
        </authorList>
    </citation>
    <scope>NUCLEOTIDE SEQUENCE</scope>
    <source>
        <strain evidence="12">Faydin-H75</strain>
    </source>
</reference>
<dbReference type="Proteomes" id="UP001177258">
    <property type="component" value="Unassembled WGS sequence"/>
</dbReference>